<dbReference type="EMBL" id="JAIWYP010000007">
    <property type="protein sequence ID" value="KAH3795234.1"/>
    <property type="molecule type" value="Genomic_DNA"/>
</dbReference>
<name>A0A9D4FA94_DREPO</name>
<gene>
    <name evidence="1" type="ORF">DPMN_148782</name>
</gene>
<proteinExistence type="predicted"/>
<dbReference type="AlphaFoldDB" id="A0A9D4FA94"/>
<comment type="caution">
    <text evidence="1">The sequence shown here is derived from an EMBL/GenBank/DDBJ whole genome shotgun (WGS) entry which is preliminary data.</text>
</comment>
<sequence length="67" mass="7464">MNLSDINWVSSTIDGNSNLVGTNQLLIDTIFDTGFEPIVTFPTRNNNTLDLFITNRPSLIEKSKPLP</sequence>
<reference evidence="1" key="2">
    <citation type="submission" date="2020-11" db="EMBL/GenBank/DDBJ databases">
        <authorList>
            <person name="McCartney M.A."/>
            <person name="Auch B."/>
            <person name="Kono T."/>
            <person name="Mallez S."/>
            <person name="Becker A."/>
            <person name="Gohl D.M."/>
            <person name="Silverstein K.A.T."/>
            <person name="Koren S."/>
            <person name="Bechman K.B."/>
            <person name="Herman A."/>
            <person name="Abrahante J.E."/>
            <person name="Garbe J."/>
        </authorList>
    </citation>
    <scope>NUCLEOTIDE SEQUENCE</scope>
    <source>
        <strain evidence="1">Duluth1</strain>
        <tissue evidence="1">Whole animal</tissue>
    </source>
</reference>
<evidence type="ECO:0000313" key="1">
    <source>
        <dbReference type="EMBL" id="KAH3795234.1"/>
    </source>
</evidence>
<dbReference type="Proteomes" id="UP000828390">
    <property type="component" value="Unassembled WGS sequence"/>
</dbReference>
<keyword evidence="2" id="KW-1185">Reference proteome</keyword>
<protein>
    <submittedName>
        <fullName evidence="1">Uncharacterized protein</fullName>
    </submittedName>
</protein>
<evidence type="ECO:0000313" key="2">
    <source>
        <dbReference type="Proteomes" id="UP000828390"/>
    </source>
</evidence>
<accession>A0A9D4FA94</accession>
<reference evidence="1" key="1">
    <citation type="journal article" date="2019" name="bioRxiv">
        <title>The Genome of the Zebra Mussel, Dreissena polymorpha: A Resource for Invasive Species Research.</title>
        <authorList>
            <person name="McCartney M.A."/>
            <person name="Auch B."/>
            <person name="Kono T."/>
            <person name="Mallez S."/>
            <person name="Zhang Y."/>
            <person name="Obille A."/>
            <person name="Becker A."/>
            <person name="Abrahante J.E."/>
            <person name="Garbe J."/>
            <person name="Badalamenti J.P."/>
            <person name="Herman A."/>
            <person name="Mangelson H."/>
            <person name="Liachko I."/>
            <person name="Sullivan S."/>
            <person name="Sone E.D."/>
            <person name="Koren S."/>
            <person name="Silverstein K.A.T."/>
            <person name="Beckman K.B."/>
            <person name="Gohl D.M."/>
        </authorList>
    </citation>
    <scope>NUCLEOTIDE SEQUENCE</scope>
    <source>
        <strain evidence="1">Duluth1</strain>
        <tissue evidence="1">Whole animal</tissue>
    </source>
</reference>
<organism evidence="1 2">
    <name type="scientific">Dreissena polymorpha</name>
    <name type="common">Zebra mussel</name>
    <name type="synonym">Mytilus polymorpha</name>
    <dbReference type="NCBI Taxonomy" id="45954"/>
    <lineage>
        <taxon>Eukaryota</taxon>
        <taxon>Metazoa</taxon>
        <taxon>Spiralia</taxon>
        <taxon>Lophotrochozoa</taxon>
        <taxon>Mollusca</taxon>
        <taxon>Bivalvia</taxon>
        <taxon>Autobranchia</taxon>
        <taxon>Heteroconchia</taxon>
        <taxon>Euheterodonta</taxon>
        <taxon>Imparidentia</taxon>
        <taxon>Neoheterodontei</taxon>
        <taxon>Myida</taxon>
        <taxon>Dreissenoidea</taxon>
        <taxon>Dreissenidae</taxon>
        <taxon>Dreissena</taxon>
    </lineage>
</organism>